<dbReference type="Gene3D" id="3.30.360.10">
    <property type="entry name" value="Dihydrodipicolinate Reductase, domain 2"/>
    <property type="match status" value="1"/>
</dbReference>
<dbReference type="Pfam" id="PF22725">
    <property type="entry name" value="GFO_IDH_MocA_C3"/>
    <property type="match status" value="1"/>
</dbReference>
<dbReference type="InterPro" id="IPR055170">
    <property type="entry name" value="GFO_IDH_MocA-like_dom"/>
</dbReference>
<protein>
    <submittedName>
        <fullName evidence="3">Gfo/Idh/MocA family protein</fullName>
    </submittedName>
</protein>
<dbReference type="Gene3D" id="3.40.50.720">
    <property type="entry name" value="NAD(P)-binding Rossmann-like Domain"/>
    <property type="match status" value="1"/>
</dbReference>
<accession>A0ABV7RYX0</accession>
<feature type="domain" description="GFO/IDH/MocA-like oxidoreductase" evidence="2">
    <location>
        <begin position="143"/>
        <end position="271"/>
    </location>
</feature>
<dbReference type="EMBL" id="JBHRXE010000013">
    <property type="protein sequence ID" value="MFC3569100.1"/>
    <property type="molecule type" value="Genomic_DNA"/>
</dbReference>
<evidence type="ECO:0000313" key="4">
    <source>
        <dbReference type="Proteomes" id="UP001595596"/>
    </source>
</evidence>
<gene>
    <name evidence="3" type="ORF">ACFOMP_06510</name>
</gene>
<dbReference type="PANTHER" id="PTHR43708">
    <property type="entry name" value="CONSERVED EXPRESSED OXIDOREDUCTASE (EUROFUNG)"/>
    <property type="match status" value="1"/>
</dbReference>
<dbReference type="SUPFAM" id="SSF55347">
    <property type="entry name" value="Glyceraldehyde-3-phosphate dehydrogenase-like, C-terminal domain"/>
    <property type="match status" value="1"/>
</dbReference>
<keyword evidence="4" id="KW-1185">Reference proteome</keyword>
<sequence length="379" mass="40920">MRQHVPIRLGMVGGGAGAMIGNVHRIAARLDNRFRLLAGALSSTAEKAAASAAEAGIARSYDDFHEMARAEAARPDGIEAVAICTPNHLHFPVARAFLAQGIHVICDKPMTATLEQGRELAELARGSDALFVLTHNYSAYPQIRQARAMIARGDLGRLRLVQVEYAQDWLTEESRSKQAEWRGDPARAGAGGAIGDIGTHAFQLARFVTGMRPERIAADLSSFVPGRRLDDNAHVLMRYANGAKGMLWVSQVAPGTENGLKLRVYGDKAGLEWAHETPETLWFTRFGQPAQKLRRAGPGTASGLDRLSRVPPGHPEGYLEGFGNLYAEAAEAIRARQAGRPLPGHLALPGIEDGLEGLCFIDACLRSHARDAAFVEVMP</sequence>
<evidence type="ECO:0000313" key="3">
    <source>
        <dbReference type="EMBL" id="MFC3569100.1"/>
    </source>
</evidence>
<name>A0ABV7RYX0_9RHOB</name>
<dbReference type="InterPro" id="IPR036291">
    <property type="entry name" value="NAD(P)-bd_dom_sf"/>
</dbReference>
<dbReference type="Proteomes" id="UP001595596">
    <property type="component" value="Unassembled WGS sequence"/>
</dbReference>
<dbReference type="PANTHER" id="PTHR43708:SF3">
    <property type="entry name" value="OXIDOREDUCTASE"/>
    <property type="match status" value="1"/>
</dbReference>
<feature type="domain" description="Gfo/Idh/MocA-like oxidoreductase N-terminal" evidence="1">
    <location>
        <begin position="7"/>
        <end position="131"/>
    </location>
</feature>
<evidence type="ECO:0000259" key="2">
    <source>
        <dbReference type="Pfam" id="PF22725"/>
    </source>
</evidence>
<dbReference type="SUPFAM" id="SSF51735">
    <property type="entry name" value="NAD(P)-binding Rossmann-fold domains"/>
    <property type="match status" value="1"/>
</dbReference>
<dbReference type="InterPro" id="IPR051317">
    <property type="entry name" value="Gfo/Idh/MocA_oxidoreduct"/>
</dbReference>
<comment type="caution">
    <text evidence="3">The sequence shown here is derived from an EMBL/GenBank/DDBJ whole genome shotgun (WGS) entry which is preliminary data.</text>
</comment>
<proteinExistence type="predicted"/>
<organism evidence="3 4">
    <name type="scientific">Paracoccus simplex</name>
    <dbReference type="NCBI Taxonomy" id="2086346"/>
    <lineage>
        <taxon>Bacteria</taxon>
        <taxon>Pseudomonadati</taxon>
        <taxon>Pseudomonadota</taxon>
        <taxon>Alphaproteobacteria</taxon>
        <taxon>Rhodobacterales</taxon>
        <taxon>Paracoccaceae</taxon>
        <taxon>Paracoccus</taxon>
    </lineage>
</organism>
<dbReference type="RefSeq" id="WP_379028696.1">
    <property type="nucleotide sequence ID" value="NZ_JBHRXE010000013.1"/>
</dbReference>
<dbReference type="InterPro" id="IPR000683">
    <property type="entry name" value="Gfo/Idh/MocA-like_OxRdtase_N"/>
</dbReference>
<evidence type="ECO:0000259" key="1">
    <source>
        <dbReference type="Pfam" id="PF01408"/>
    </source>
</evidence>
<dbReference type="Pfam" id="PF01408">
    <property type="entry name" value="GFO_IDH_MocA"/>
    <property type="match status" value="1"/>
</dbReference>
<reference evidence="4" key="1">
    <citation type="journal article" date="2019" name="Int. J. Syst. Evol. Microbiol.">
        <title>The Global Catalogue of Microorganisms (GCM) 10K type strain sequencing project: providing services to taxonomists for standard genome sequencing and annotation.</title>
        <authorList>
            <consortium name="The Broad Institute Genomics Platform"/>
            <consortium name="The Broad Institute Genome Sequencing Center for Infectious Disease"/>
            <person name="Wu L."/>
            <person name="Ma J."/>
        </authorList>
    </citation>
    <scope>NUCLEOTIDE SEQUENCE [LARGE SCALE GENOMIC DNA]</scope>
    <source>
        <strain evidence="4">VKM B-3226</strain>
    </source>
</reference>